<evidence type="ECO:0000313" key="7">
    <source>
        <dbReference type="RefSeq" id="XP_013416184.1"/>
    </source>
</evidence>
<dbReference type="PANTHER" id="PTHR11226:SF0">
    <property type="entry name" value="UDP-GLUCOSE:GLYCOPROTEIN GLUCOSYLTRANSFERASE"/>
    <property type="match status" value="1"/>
</dbReference>
<dbReference type="GO" id="GO:0051082">
    <property type="term" value="F:unfolded protein binding"/>
    <property type="evidence" value="ECO:0007669"/>
    <property type="project" value="TreeGrafter"/>
</dbReference>
<dbReference type="InterPro" id="IPR040694">
    <property type="entry name" value="UGGT_TRXL_2"/>
</dbReference>
<protein>
    <submittedName>
        <fullName evidence="4 5">UDP-glucose:glycoprotein glucosyltransferase 1 isoform X1</fullName>
    </submittedName>
</protein>
<evidence type="ECO:0000313" key="4">
    <source>
        <dbReference type="RefSeq" id="XP_013416181.1"/>
    </source>
</evidence>
<evidence type="ECO:0000259" key="1">
    <source>
        <dbReference type="Pfam" id="PF18401"/>
    </source>
</evidence>
<dbReference type="GeneID" id="106177829"/>
<dbReference type="Pfam" id="PF18402">
    <property type="entry name" value="Thioredoxin_14"/>
    <property type="match status" value="1"/>
</dbReference>
<dbReference type="STRING" id="7574.A0A1S3K1B8"/>
<dbReference type="PANTHER" id="PTHR11226">
    <property type="entry name" value="UDP-GLUCOSE GLYCOPROTEIN:GLUCOSYLTRANSFERASE"/>
    <property type="match status" value="1"/>
</dbReference>
<evidence type="ECO:0000313" key="6">
    <source>
        <dbReference type="RefSeq" id="XP_013416183.1"/>
    </source>
</evidence>
<name>A0A1S3K1B8_LINAN</name>
<reference evidence="7" key="1">
    <citation type="submission" date="2023-09" db="UniProtKB">
        <authorList>
            <consortium name="RefSeq"/>
        </authorList>
    </citation>
    <scope>IDENTIFICATION</scope>
    <source>
        <tissue evidence="4 5">Gonads</tissue>
    </source>
</reference>
<dbReference type="GO" id="GO:0036503">
    <property type="term" value="P:ERAD pathway"/>
    <property type="evidence" value="ECO:0007669"/>
    <property type="project" value="TreeGrafter"/>
</dbReference>
<organism evidence="7">
    <name type="scientific">Lingula anatina</name>
    <name type="common">Brachiopod</name>
    <name type="synonym">Lingula unguis</name>
    <dbReference type="NCBI Taxonomy" id="7574"/>
    <lineage>
        <taxon>Eukaryota</taxon>
        <taxon>Metazoa</taxon>
        <taxon>Spiralia</taxon>
        <taxon>Lophotrochozoa</taxon>
        <taxon>Brachiopoda</taxon>
        <taxon>Linguliformea</taxon>
        <taxon>Lingulata</taxon>
        <taxon>Lingulida</taxon>
        <taxon>Linguloidea</taxon>
        <taxon>Lingulidae</taxon>
        <taxon>Lingula</taxon>
    </lineage>
</organism>
<dbReference type="OrthoDB" id="27683at2759"/>
<proteinExistence type="predicted"/>
<dbReference type="InterPro" id="IPR009448">
    <property type="entry name" value="UDP-g_GGtrans"/>
</dbReference>
<dbReference type="GO" id="GO:0018279">
    <property type="term" value="P:protein N-linked glycosylation via asparagine"/>
    <property type="evidence" value="ECO:0007669"/>
    <property type="project" value="TreeGrafter"/>
</dbReference>
<evidence type="ECO:0000313" key="3">
    <source>
        <dbReference type="Proteomes" id="UP000085678"/>
    </source>
</evidence>
<dbReference type="Pfam" id="PF18401">
    <property type="entry name" value="Thioredoxin_13"/>
    <property type="match status" value="1"/>
</dbReference>
<dbReference type="Proteomes" id="UP000085678">
    <property type="component" value="Unplaced"/>
</dbReference>
<dbReference type="RefSeq" id="XP_013416181.1">
    <property type="nucleotide sequence ID" value="XM_013560727.1"/>
</dbReference>
<feature type="domain" description="UGGT thioredoxin-like" evidence="2">
    <location>
        <begin position="135"/>
        <end position="295"/>
    </location>
</feature>
<sequence>MQAGEDEEDDLEDDEGKDVQGIVFSSLRMKHPDLKEKLKEFKKHLMMSSNELSPLKVWQLQVFEQYLNILPGESALFFNGLQYDLDISDVFTLLDTLRADAKIMEGLYSMGIKGESLSSLLKLDLKETVTSYAVDIRNGPIQYINDLEKDRRYQQWPSSVQDMFRPTFPGMLRHVAKNFFTMVFMVDPSQPDARDLLKMAESFYVHNAPIRLGLLFVVNNEKEVDGEQDAGVALYRAFNFVKTANTVSAALSFLTDVFDKVQAGDLTADQVVAEFRSQYQDEDVNMVFSSDSDYDDGRIYLC</sequence>
<evidence type="ECO:0000259" key="2">
    <source>
        <dbReference type="Pfam" id="PF18402"/>
    </source>
</evidence>
<dbReference type="GO" id="GO:0003980">
    <property type="term" value="F:UDP-glucose:glycoprotein glucosyltransferase activity"/>
    <property type="evidence" value="ECO:0007669"/>
    <property type="project" value="InterPro"/>
</dbReference>
<dbReference type="RefSeq" id="XP_013416183.1">
    <property type="nucleotide sequence ID" value="XM_013560729.1"/>
</dbReference>
<dbReference type="KEGG" id="lak:106177829"/>
<evidence type="ECO:0000313" key="5">
    <source>
        <dbReference type="RefSeq" id="XP_013416182.1"/>
    </source>
</evidence>
<dbReference type="InterPro" id="IPR040692">
    <property type="entry name" value="UGGT_TRXL_3"/>
</dbReference>
<keyword evidence="3" id="KW-1185">Reference proteome</keyword>
<dbReference type="RefSeq" id="XP_013416184.1">
    <property type="nucleotide sequence ID" value="XM_013560730.2"/>
</dbReference>
<dbReference type="GO" id="GO:0005783">
    <property type="term" value="C:endoplasmic reticulum"/>
    <property type="evidence" value="ECO:0007669"/>
    <property type="project" value="TreeGrafter"/>
</dbReference>
<accession>A0A1S3K1B8</accession>
<feature type="domain" description="UGGT thioredoxin-like" evidence="1">
    <location>
        <begin position="67"/>
        <end position="124"/>
    </location>
</feature>
<dbReference type="AlphaFoldDB" id="A0A1S3K1B8"/>
<dbReference type="RefSeq" id="XP_013416182.1">
    <property type="nucleotide sequence ID" value="XM_013560728.1"/>
</dbReference>
<gene>
    <name evidence="4 5 6 7" type="primary">LOC106177829</name>
</gene>